<gene>
    <name evidence="1" type="ORF">ACFFN1_02140</name>
</gene>
<keyword evidence="2" id="KW-1185">Reference proteome</keyword>
<sequence length="68" mass="7298">MRDADRAGGARVPACAACAADLQAGRTPDWLYDGAQPYVETDSVWAQTLFGTVGEDLVTQLQRQQPST</sequence>
<accession>A0ABV5WYI8</accession>
<comment type="caution">
    <text evidence="1">The sequence shown here is derived from an EMBL/GenBank/DDBJ whole genome shotgun (WGS) entry which is preliminary data.</text>
</comment>
<protein>
    <submittedName>
        <fullName evidence="1">Uncharacterized protein</fullName>
    </submittedName>
</protein>
<dbReference type="EMBL" id="JBHMAU010000020">
    <property type="protein sequence ID" value="MFB9775220.1"/>
    <property type="molecule type" value="Genomic_DNA"/>
</dbReference>
<dbReference type="Proteomes" id="UP001589707">
    <property type="component" value="Unassembled WGS sequence"/>
</dbReference>
<reference evidence="1 2" key="1">
    <citation type="submission" date="2024-09" db="EMBL/GenBank/DDBJ databases">
        <authorList>
            <person name="Sun Q."/>
            <person name="Mori K."/>
        </authorList>
    </citation>
    <scope>NUCLEOTIDE SEQUENCE [LARGE SCALE GENOMIC DNA]</scope>
    <source>
        <strain evidence="1 2">JCM 11683</strain>
    </source>
</reference>
<evidence type="ECO:0000313" key="1">
    <source>
        <dbReference type="EMBL" id="MFB9775220.1"/>
    </source>
</evidence>
<name>A0ABV5WYI8_9MICO</name>
<organism evidence="1 2">
    <name type="scientific">Brevibacterium otitidis</name>
    <dbReference type="NCBI Taxonomy" id="53364"/>
    <lineage>
        <taxon>Bacteria</taxon>
        <taxon>Bacillati</taxon>
        <taxon>Actinomycetota</taxon>
        <taxon>Actinomycetes</taxon>
        <taxon>Micrococcales</taxon>
        <taxon>Brevibacteriaceae</taxon>
        <taxon>Brevibacterium</taxon>
    </lineage>
</organism>
<evidence type="ECO:0000313" key="2">
    <source>
        <dbReference type="Proteomes" id="UP001589707"/>
    </source>
</evidence>
<proteinExistence type="predicted"/>
<dbReference type="RefSeq" id="WP_376838150.1">
    <property type="nucleotide sequence ID" value="NZ_JBHMAU010000020.1"/>
</dbReference>